<feature type="active site" evidence="2">
    <location>
        <position position="234"/>
    </location>
</feature>
<feature type="region of interest" description="Disordered" evidence="3">
    <location>
        <begin position="359"/>
        <end position="395"/>
    </location>
</feature>
<name>A0A4U8T2S4_9HELI</name>
<comment type="function">
    <text evidence="2">Site-specific tyrosine recombinase, which acts by catalyzing the cutting and rejoining of the recombining DNA molecules.</text>
</comment>
<dbReference type="SUPFAM" id="SSF56349">
    <property type="entry name" value="DNA breaking-rejoining enzymes"/>
    <property type="match status" value="1"/>
</dbReference>
<feature type="active site" evidence="2">
    <location>
        <position position="330"/>
    </location>
</feature>
<dbReference type="RefSeq" id="WP_034589673.1">
    <property type="nucleotide sequence ID" value="NZ_JRPE02000001.1"/>
</dbReference>
<dbReference type="Proteomes" id="UP000029921">
    <property type="component" value="Unassembled WGS sequence"/>
</dbReference>
<keyword evidence="2" id="KW-0238">DNA-binding</keyword>
<sequence>MKYPLNYKDEFSQTLLFWITRFIRYKLTTLSNHQVLNKEMILQAINALSNDEISSIHQLESLCKSVRKAGMIGINTYSTPLLKLYTFLTQTQGHFHTMESIDEEVLSDFLSVETSTLSNASKKNYRIALIGLFGYIDKQNEFEGKSYVYDITLKITALQGKSGQKLPAYLNQDELERFLQAIDEAELGEKVAARNKLIIKLIVYTGIRVSETLSLRRKDIYPHLDCYIIQIRGKGNKPRVAMIRQSHIQNLLDVWLTQRPSFAPLHDLLFCNTKGKALTQSYIYQNVEKILTQAGIRKEKNGAHMLRHSFATLLYQQKHDLVMVQEALGHADLNTSRIYTHFDSERLREVVGVMDTLSDTSEMSNTGTLSGESLSEKALGEDGLGENITNQKERE</sequence>
<feature type="compositionally biased region" description="Polar residues" evidence="3">
    <location>
        <begin position="359"/>
        <end position="373"/>
    </location>
</feature>
<comment type="subcellular location">
    <subcellularLocation>
        <location evidence="2">Cytoplasm</location>
    </subcellularLocation>
</comment>
<evidence type="ECO:0000259" key="4">
    <source>
        <dbReference type="PROSITE" id="PS51898"/>
    </source>
</evidence>
<dbReference type="InterPro" id="IPR011010">
    <property type="entry name" value="DNA_brk_join_enz"/>
</dbReference>
<keyword evidence="2" id="KW-0963">Cytoplasm</keyword>
<evidence type="ECO:0000313" key="5">
    <source>
        <dbReference type="EMBL" id="TLD93789.1"/>
    </source>
</evidence>
<evidence type="ECO:0000313" key="6">
    <source>
        <dbReference type="Proteomes" id="UP000029921"/>
    </source>
</evidence>
<dbReference type="InterPro" id="IPR041308">
    <property type="entry name" value="Xer_N"/>
</dbReference>
<dbReference type="PROSITE" id="PS51898">
    <property type="entry name" value="TYR_RECOMBINASE"/>
    <property type="match status" value="1"/>
</dbReference>
<feature type="active site" evidence="2">
    <location>
        <position position="307"/>
    </location>
</feature>
<dbReference type="GO" id="GO:0009037">
    <property type="term" value="F:tyrosine-based site-specific recombinase activity"/>
    <property type="evidence" value="ECO:0007669"/>
    <property type="project" value="UniProtKB-UniRule"/>
</dbReference>
<dbReference type="Pfam" id="PF18644">
    <property type="entry name" value="Phage_int_SAM_6"/>
    <property type="match status" value="1"/>
</dbReference>
<dbReference type="PANTHER" id="PTHR30349:SF64">
    <property type="entry name" value="PROPHAGE INTEGRASE INTD-RELATED"/>
    <property type="match status" value="1"/>
</dbReference>
<keyword evidence="6" id="KW-1185">Reference proteome</keyword>
<accession>A0A4U8T2S4</accession>
<evidence type="ECO:0000256" key="1">
    <source>
        <dbReference type="ARBA" id="ARBA00023172"/>
    </source>
</evidence>
<comment type="caution">
    <text evidence="5">The sequence shown here is derived from an EMBL/GenBank/DDBJ whole genome shotgun (WGS) entry which is preliminary data.</text>
</comment>
<gene>
    <name evidence="2" type="primary">xerH</name>
    <name evidence="5" type="ORF">LS74_000085</name>
</gene>
<dbReference type="GO" id="GO:0006310">
    <property type="term" value="P:DNA recombination"/>
    <property type="evidence" value="ECO:0007669"/>
    <property type="project" value="UniProtKB-UniRule"/>
</dbReference>
<dbReference type="AlphaFoldDB" id="A0A4U8T2S4"/>
<keyword evidence="2" id="KW-0132">Cell division</keyword>
<feature type="active site" evidence="2">
    <location>
        <position position="208"/>
    </location>
</feature>
<dbReference type="InterPro" id="IPR002104">
    <property type="entry name" value="Integrase_catalytic"/>
</dbReference>
<dbReference type="GO" id="GO:0003677">
    <property type="term" value="F:DNA binding"/>
    <property type="evidence" value="ECO:0007669"/>
    <property type="project" value="UniProtKB-KW"/>
</dbReference>
<dbReference type="EMBL" id="JRPE02000001">
    <property type="protein sequence ID" value="TLD93789.1"/>
    <property type="molecule type" value="Genomic_DNA"/>
</dbReference>
<organism evidence="5 6">
    <name type="scientific">Helicobacter magdeburgensis</name>
    <dbReference type="NCBI Taxonomy" id="471858"/>
    <lineage>
        <taxon>Bacteria</taxon>
        <taxon>Pseudomonadati</taxon>
        <taxon>Campylobacterota</taxon>
        <taxon>Epsilonproteobacteria</taxon>
        <taxon>Campylobacterales</taxon>
        <taxon>Helicobacteraceae</taxon>
        <taxon>Helicobacter</taxon>
    </lineage>
</organism>
<evidence type="ECO:0000256" key="2">
    <source>
        <dbReference type="HAMAP-Rule" id="MF_02054"/>
    </source>
</evidence>
<keyword evidence="1 2" id="KW-0233">DNA recombination</keyword>
<dbReference type="InterPro" id="IPR013762">
    <property type="entry name" value="Integrase-like_cat_sf"/>
</dbReference>
<keyword evidence="2" id="KW-0229">DNA integration</keyword>
<dbReference type="Pfam" id="PF00589">
    <property type="entry name" value="Phage_integrase"/>
    <property type="match status" value="1"/>
</dbReference>
<feature type="domain" description="Tyr recombinase" evidence="4">
    <location>
        <begin position="165"/>
        <end position="352"/>
    </location>
</feature>
<dbReference type="GO" id="GO:0005737">
    <property type="term" value="C:cytoplasm"/>
    <property type="evidence" value="ECO:0007669"/>
    <property type="project" value="UniProtKB-SubCell"/>
</dbReference>
<dbReference type="GO" id="GO:0051301">
    <property type="term" value="P:cell division"/>
    <property type="evidence" value="ECO:0007669"/>
    <property type="project" value="UniProtKB-KW"/>
</dbReference>
<protein>
    <recommendedName>
        <fullName evidence="2">Tyrosine recombinase XerH</fullName>
    </recommendedName>
</protein>
<comment type="similarity">
    <text evidence="2">Belongs to the 'phage' integrase family. XerH subfamily.</text>
</comment>
<reference evidence="5 6" key="1">
    <citation type="journal article" date="2014" name="Genome Announc.">
        <title>Draft genome sequences of eight enterohepatic helicobacter species isolated from both laboratory and wild rodents.</title>
        <authorList>
            <person name="Sheh A."/>
            <person name="Shen Z."/>
            <person name="Fox J.G."/>
        </authorList>
    </citation>
    <scope>NUCLEOTIDE SEQUENCE [LARGE SCALE GENOMIC DNA]</scope>
    <source>
        <strain evidence="5 6">MIT 96-1001</strain>
    </source>
</reference>
<feature type="active site" description="O-(3'-phospho-DNA)-tyrosine intermediate" evidence="2">
    <location>
        <position position="339"/>
    </location>
</feature>
<dbReference type="Gene3D" id="1.10.443.10">
    <property type="entry name" value="Intergrase catalytic core"/>
    <property type="match status" value="1"/>
</dbReference>
<dbReference type="InterPro" id="IPR033683">
    <property type="entry name" value="XerH"/>
</dbReference>
<proteinExistence type="inferred from homology"/>
<dbReference type="InterPro" id="IPR050090">
    <property type="entry name" value="Tyrosine_recombinase_XerCD"/>
</dbReference>
<evidence type="ECO:0000256" key="3">
    <source>
        <dbReference type="SAM" id="MobiDB-lite"/>
    </source>
</evidence>
<feature type="active site" evidence="2">
    <location>
        <position position="304"/>
    </location>
</feature>
<keyword evidence="2" id="KW-0131">Cell cycle</keyword>
<dbReference type="PANTHER" id="PTHR30349">
    <property type="entry name" value="PHAGE INTEGRASE-RELATED"/>
    <property type="match status" value="1"/>
</dbReference>
<dbReference type="HAMAP" id="MF_02054">
    <property type="entry name" value="Recomb_XerH"/>
    <property type="match status" value="1"/>
</dbReference>